<dbReference type="InParanoid" id="A0A4R6QIY2"/>
<dbReference type="RefSeq" id="WP_133702505.1">
    <property type="nucleotide sequence ID" value="NZ_SNXS01000005.1"/>
</dbReference>
<keyword evidence="1" id="KW-1277">Toxin-antitoxin system</keyword>
<dbReference type="EMBL" id="SNXS01000005">
    <property type="protein sequence ID" value="TDP63334.1"/>
    <property type="molecule type" value="Genomic_DNA"/>
</dbReference>
<dbReference type="InterPro" id="IPR007712">
    <property type="entry name" value="RelE/ParE_toxin"/>
</dbReference>
<protein>
    <submittedName>
        <fullName evidence="2">Plasmid stabilization system protein ParE</fullName>
    </submittedName>
</protein>
<name>A0A4R6QIY2_9BURK</name>
<evidence type="ECO:0000313" key="3">
    <source>
        <dbReference type="Proteomes" id="UP000295361"/>
    </source>
</evidence>
<dbReference type="Pfam" id="PF05016">
    <property type="entry name" value="ParE_toxin"/>
    <property type="match status" value="1"/>
</dbReference>
<comment type="caution">
    <text evidence="2">The sequence shown here is derived from an EMBL/GenBank/DDBJ whole genome shotgun (WGS) entry which is preliminary data.</text>
</comment>
<gene>
    <name evidence="2" type="ORF">DES47_105339</name>
</gene>
<sequence length="97" mass="11172">MGVWLHPEAELELTDAAIYYAEHASGRIADAFLVEFERVLALLKQNPQLGTPTAEGLRIHRLYRFPYSIVYREGASGPQIYAVCHQRREPVYWQGRL</sequence>
<organism evidence="2 3">
    <name type="scientific">Roseateles toxinivorans</name>
    <dbReference type="NCBI Taxonomy" id="270368"/>
    <lineage>
        <taxon>Bacteria</taxon>
        <taxon>Pseudomonadati</taxon>
        <taxon>Pseudomonadota</taxon>
        <taxon>Betaproteobacteria</taxon>
        <taxon>Burkholderiales</taxon>
        <taxon>Sphaerotilaceae</taxon>
        <taxon>Roseateles</taxon>
    </lineage>
</organism>
<dbReference type="Proteomes" id="UP000295361">
    <property type="component" value="Unassembled WGS sequence"/>
</dbReference>
<evidence type="ECO:0000313" key="2">
    <source>
        <dbReference type="EMBL" id="TDP63334.1"/>
    </source>
</evidence>
<proteinExistence type="predicted"/>
<accession>A0A4R6QIY2</accession>
<reference evidence="2 3" key="1">
    <citation type="submission" date="2019-03" db="EMBL/GenBank/DDBJ databases">
        <title>Genomic Encyclopedia of Type Strains, Phase IV (KMG-IV): sequencing the most valuable type-strain genomes for metagenomic binning, comparative biology and taxonomic classification.</title>
        <authorList>
            <person name="Goeker M."/>
        </authorList>
    </citation>
    <scope>NUCLEOTIDE SEQUENCE [LARGE SCALE GENOMIC DNA]</scope>
    <source>
        <strain evidence="2 3">DSM 16998</strain>
    </source>
</reference>
<dbReference type="AlphaFoldDB" id="A0A4R6QIY2"/>
<keyword evidence="3" id="KW-1185">Reference proteome</keyword>
<dbReference type="OrthoDB" id="278204at2"/>
<evidence type="ECO:0000256" key="1">
    <source>
        <dbReference type="ARBA" id="ARBA00022649"/>
    </source>
</evidence>
<dbReference type="Gene3D" id="3.30.2310.20">
    <property type="entry name" value="RelE-like"/>
    <property type="match status" value="1"/>
</dbReference>
<dbReference type="InterPro" id="IPR035093">
    <property type="entry name" value="RelE/ParE_toxin_dom_sf"/>
</dbReference>